<comment type="caution">
    <text evidence="1">The sequence shown here is derived from an EMBL/GenBank/DDBJ whole genome shotgun (WGS) entry which is preliminary data.</text>
</comment>
<accession>A0AAE4YD68</accession>
<keyword evidence="2" id="KW-1185">Reference proteome</keyword>
<name>A0AAE4YD68_9RHOB</name>
<proteinExistence type="predicted"/>
<organism evidence="1 2">
    <name type="scientific">Stagnihabitans tardus</name>
    <dbReference type="NCBI Taxonomy" id="2699202"/>
    <lineage>
        <taxon>Bacteria</taxon>
        <taxon>Pseudomonadati</taxon>
        <taxon>Pseudomonadota</taxon>
        <taxon>Alphaproteobacteria</taxon>
        <taxon>Rhodobacterales</taxon>
        <taxon>Paracoccaceae</taxon>
        <taxon>Stagnihabitans</taxon>
    </lineage>
</organism>
<dbReference type="EMBL" id="JAABNR010000024">
    <property type="protein sequence ID" value="NBZ89507.1"/>
    <property type="molecule type" value="Genomic_DNA"/>
</dbReference>
<sequence>MAQRKSHGLRVPMISSVLVLHHDEGALLTSVEQALTDGVPTKANLLNLSQRKIDGKMVSGPPLDKPQTMALHREPKANVECNDGLRS</sequence>
<dbReference type="AlphaFoldDB" id="A0AAE4YD68"/>
<protein>
    <submittedName>
        <fullName evidence="1">Uncharacterized protein</fullName>
    </submittedName>
</protein>
<reference evidence="1" key="1">
    <citation type="submission" date="2020-01" db="EMBL/GenBank/DDBJ databases">
        <authorList>
            <person name="Chen W.-M."/>
        </authorList>
    </citation>
    <scope>NUCLEOTIDE SEQUENCE</scope>
    <source>
        <strain evidence="1">CYK-10</strain>
    </source>
</reference>
<dbReference type="Proteomes" id="UP001193501">
    <property type="component" value="Unassembled WGS sequence"/>
</dbReference>
<evidence type="ECO:0000313" key="1">
    <source>
        <dbReference type="EMBL" id="NBZ89507.1"/>
    </source>
</evidence>
<evidence type="ECO:0000313" key="2">
    <source>
        <dbReference type="Proteomes" id="UP001193501"/>
    </source>
</evidence>
<gene>
    <name evidence="1" type="ORF">GV832_18110</name>
</gene>